<sequence>MSIQVLALLVCAGLMHSSWNLLSKEGKDRQVFIWLAICSASLLCFLPFLLLYQAVSPHVWPLIAFSAALEATYYLLLGAAYRYGDLSVVYPLARGSAPLFVTVIALLALGERPSLIGGLGILLIVSGIYVIHLRTFAWHELTAPLRRLREPAALLALLCGLSIAGYSTVDKVGLRYAAPLTYIYLVFVISALYLLPYMLLARRAAVQAEWQAHAPRIVLAGALALLSYLLVLFALRQTQVSYIASARELSVVFAALMGTAILHESFGRQKLVGSLLIFAGILCIAWQP</sequence>
<keyword evidence="2" id="KW-0472">Membrane</keyword>
<keyword evidence="2" id="KW-0812">Transmembrane</keyword>
<keyword evidence="5" id="KW-1185">Reference proteome</keyword>
<evidence type="ECO:0000313" key="4">
    <source>
        <dbReference type="EMBL" id="GER82058.1"/>
    </source>
</evidence>
<dbReference type="AlphaFoldDB" id="A0A5J4JXH9"/>
<dbReference type="RefSeq" id="WP_151727003.1">
    <property type="nucleotide sequence ID" value="NZ_BKZV01000001.1"/>
</dbReference>
<dbReference type="Gene3D" id="1.10.3730.20">
    <property type="match status" value="2"/>
</dbReference>
<gene>
    <name evidence="4" type="ORF">KTAU_06960</name>
</gene>
<dbReference type="SUPFAM" id="SSF103481">
    <property type="entry name" value="Multidrug resistance efflux transporter EmrE"/>
    <property type="match status" value="2"/>
</dbReference>
<feature type="transmembrane region" description="Helical" evidence="2">
    <location>
        <begin position="88"/>
        <end position="109"/>
    </location>
</feature>
<dbReference type="PANTHER" id="PTHR22911:SF106">
    <property type="entry name" value="INTEGRAL MEMBRANE PROTEIN"/>
    <property type="match status" value="1"/>
</dbReference>
<feature type="transmembrane region" description="Helical" evidence="2">
    <location>
        <begin position="115"/>
        <end position="131"/>
    </location>
</feature>
<organism evidence="4 5">
    <name type="scientific">Thermogemmatispora aurantia</name>
    <dbReference type="NCBI Taxonomy" id="2045279"/>
    <lineage>
        <taxon>Bacteria</taxon>
        <taxon>Bacillati</taxon>
        <taxon>Chloroflexota</taxon>
        <taxon>Ktedonobacteria</taxon>
        <taxon>Thermogemmatisporales</taxon>
        <taxon>Thermogemmatisporaceae</taxon>
        <taxon>Thermogemmatispora</taxon>
    </lineage>
</organism>
<dbReference type="InterPro" id="IPR000620">
    <property type="entry name" value="EamA_dom"/>
</dbReference>
<dbReference type="GO" id="GO:0016020">
    <property type="term" value="C:membrane"/>
    <property type="evidence" value="ECO:0007669"/>
    <property type="project" value="InterPro"/>
</dbReference>
<evidence type="ECO:0000313" key="5">
    <source>
        <dbReference type="Proteomes" id="UP000334820"/>
    </source>
</evidence>
<dbReference type="Pfam" id="PF00892">
    <property type="entry name" value="EamA"/>
    <property type="match status" value="2"/>
</dbReference>
<proteinExistence type="inferred from homology"/>
<dbReference type="Proteomes" id="UP000334820">
    <property type="component" value="Unassembled WGS sequence"/>
</dbReference>
<feature type="transmembrane region" description="Helical" evidence="2">
    <location>
        <begin position="213"/>
        <end position="235"/>
    </location>
</feature>
<accession>A0A5J4JXH9</accession>
<evidence type="ECO:0000256" key="1">
    <source>
        <dbReference type="ARBA" id="ARBA00007362"/>
    </source>
</evidence>
<reference evidence="4 5" key="1">
    <citation type="journal article" date="2019" name="Int. J. Syst. Evol. Microbiol.">
        <title>Thermogemmatispora aurantia sp. nov. and Thermogemmatispora argillosa sp. nov., within the class Ktedonobacteria, and emended description of the genus Thermogemmatispora.</title>
        <authorList>
            <person name="Zheng Y."/>
            <person name="Wang C.M."/>
            <person name="Sakai Y."/>
            <person name="Abe K."/>
            <person name="Yokota A."/>
            <person name="Yabe S."/>
        </authorList>
    </citation>
    <scope>NUCLEOTIDE SEQUENCE [LARGE SCALE GENOMIC DNA]</scope>
    <source>
        <strain evidence="4 5">A1-2</strain>
    </source>
</reference>
<dbReference type="InterPro" id="IPR037185">
    <property type="entry name" value="EmrE-like"/>
</dbReference>
<protein>
    <recommendedName>
        <fullName evidence="3">EamA domain-containing protein</fullName>
    </recommendedName>
</protein>
<feature type="domain" description="EamA" evidence="3">
    <location>
        <begin position="7"/>
        <end position="131"/>
    </location>
</feature>
<dbReference type="EMBL" id="BKZV01000001">
    <property type="protein sequence ID" value="GER82058.1"/>
    <property type="molecule type" value="Genomic_DNA"/>
</dbReference>
<dbReference type="PANTHER" id="PTHR22911">
    <property type="entry name" value="ACYL-MALONYL CONDENSING ENZYME-RELATED"/>
    <property type="match status" value="1"/>
</dbReference>
<feature type="transmembrane region" description="Helical" evidence="2">
    <location>
        <begin position="152"/>
        <end position="169"/>
    </location>
</feature>
<evidence type="ECO:0000256" key="2">
    <source>
        <dbReference type="SAM" id="Phobius"/>
    </source>
</evidence>
<feature type="domain" description="EamA" evidence="3">
    <location>
        <begin position="152"/>
        <end position="285"/>
    </location>
</feature>
<comment type="similarity">
    <text evidence="1">Belongs to the EamA transporter family.</text>
</comment>
<feature type="transmembrane region" description="Helical" evidence="2">
    <location>
        <begin position="181"/>
        <end position="201"/>
    </location>
</feature>
<name>A0A5J4JXH9_9CHLR</name>
<evidence type="ECO:0000259" key="3">
    <source>
        <dbReference type="Pfam" id="PF00892"/>
    </source>
</evidence>
<feature type="transmembrane region" description="Helical" evidence="2">
    <location>
        <begin position="31"/>
        <end position="52"/>
    </location>
</feature>
<comment type="caution">
    <text evidence="4">The sequence shown here is derived from an EMBL/GenBank/DDBJ whole genome shotgun (WGS) entry which is preliminary data.</text>
</comment>
<keyword evidence="2" id="KW-1133">Transmembrane helix</keyword>
<feature type="transmembrane region" description="Helical" evidence="2">
    <location>
        <begin position="58"/>
        <end position="76"/>
    </location>
</feature>